<dbReference type="SUPFAM" id="SSF50494">
    <property type="entry name" value="Trypsin-like serine proteases"/>
    <property type="match status" value="1"/>
</dbReference>
<organism evidence="1 2">
    <name type="scientific">Lymnaea stagnalis</name>
    <name type="common">Great pond snail</name>
    <name type="synonym">Helix stagnalis</name>
    <dbReference type="NCBI Taxonomy" id="6523"/>
    <lineage>
        <taxon>Eukaryota</taxon>
        <taxon>Metazoa</taxon>
        <taxon>Spiralia</taxon>
        <taxon>Lophotrochozoa</taxon>
        <taxon>Mollusca</taxon>
        <taxon>Gastropoda</taxon>
        <taxon>Heterobranchia</taxon>
        <taxon>Euthyneura</taxon>
        <taxon>Panpulmonata</taxon>
        <taxon>Hygrophila</taxon>
        <taxon>Lymnaeoidea</taxon>
        <taxon>Lymnaeidae</taxon>
        <taxon>Lymnaea</taxon>
    </lineage>
</organism>
<dbReference type="AlphaFoldDB" id="A0AAV2HQ23"/>
<sequence>MLSNNQDFSGGLESQCSTLERAQKVRDDQGHHEAEITCGSEGDLVSHLKTCPKNPDHIDFIAVDQFQARHLPPTYRQHGFVELVRAVAEFSVRVLVRRTSYARPELYPGTHDPYPFYNFRGSRHVRLGSGWIDGVGQKFTVEDNRRCPCFKCRSSSAPSMRWGQFWVHTALHVVFNSEEAVHAECELFFDDDDDRSAVCVLSGVEIIGSCLEDTCSLRCVTHELEVVDRLQSKWQRLHGLQEDLLKQSPNTENFEKLSLIVSYPHGCSKKISVGEWTHRQEVSPGWTQYVYTTCTCPGSSGAPVYLLGQERGLELATNHPHSARCEEPGLNISGIWWERTR</sequence>
<accession>A0AAV2HQ23</accession>
<evidence type="ECO:0000313" key="1">
    <source>
        <dbReference type="EMBL" id="CAL1536208.1"/>
    </source>
</evidence>
<evidence type="ECO:0000313" key="2">
    <source>
        <dbReference type="Proteomes" id="UP001497497"/>
    </source>
</evidence>
<keyword evidence="2" id="KW-1185">Reference proteome</keyword>
<reference evidence="1 2" key="1">
    <citation type="submission" date="2024-04" db="EMBL/GenBank/DDBJ databases">
        <authorList>
            <consortium name="Genoscope - CEA"/>
            <person name="William W."/>
        </authorList>
    </citation>
    <scope>NUCLEOTIDE SEQUENCE [LARGE SCALE GENOMIC DNA]</scope>
</reference>
<gene>
    <name evidence="1" type="ORF">GSLYS_00010121001</name>
</gene>
<dbReference type="EMBL" id="CAXITT010000223">
    <property type="protein sequence ID" value="CAL1536208.1"/>
    <property type="molecule type" value="Genomic_DNA"/>
</dbReference>
<comment type="caution">
    <text evidence="1">The sequence shown here is derived from an EMBL/GenBank/DDBJ whole genome shotgun (WGS) entry which is preliminary data.</text>
</comment>
<dbReference type="Proteomes" id="UP001497497">
    <property type="component" value="Unassembled WGS sequence"/>
</dbReference>
<proteinExistence type="predicted"/>
<protein>
    <submittedName>
        <fullName evidence="1">Uncharacterized protein</fullName>
    </submittedName>
</protein>
<dbReference type="InterPro" id="IPR009003">
    <property type="entry name" value="Peptidase_S1_PA"/>
</dbReference>
<name>A0AAV2HQ23_LYMST</name>